<proteinExistence type="predicted"/>
<gene>
    <name evidence="3" type="ORF">AKO1_012182</name>
</gene>
<keyword evidence="4" id="KW-1185">Reference proteome</keyword>
<evidence type="ECO:0000256" key="1">
    <source>
        <dbReference type="ARBA" id="ARBA00022837"/>
    </source>
</evidence>
<dbReference type="AlphaFoldDB" id="A0AAW2ZE87"/>
<dbReference type="EMBL" id="JAOPGA020001330">
    <property type="protein sequence ID" value="KAL0487298.1"/>
    <property type="molecule type" value="Genomic_DNA"/>
</dbReference>
<name>A0AAW2ZE87_9EUKA</name>
<keyword evidence="1" id="KW-0106">Calcium</keyword>
<dbReference type="SUPFAM" id="SSF47473">
    <property type="entry name" value="EF-hand"/>
    <property type="match status" value="1"/>
</dbReference>
<dbReference type="InterPro" id="IPR011992">
    <property type="entry name" value="EF-hand-dom_pair"/>
</dbReference>
<comment type="caution">
    <text evidence="3">The sequence shown here is derived from an EMBL/GenBank/DDBJ whole genome shotgun (WGS) entry which is preliminary data.</text>
</comment>
<reference evidence="3 4" key="1">
    <citation type="submission" date="2024-03" db="EMBL/GenBank/DDBJ databases">
        <title>The Acrasis kona genome and developmental transcriptomes reveal deep origins of eukaryotic multicellular pathways.</title>
        <authorList>
            <person name="Sheikh S."/>
            <person name="Fu C.-J."/>
            <person name="Brown M.W."/>
            <person name="Baldauf S.L."/>
        </authorList>
    </citation>
    <scope>NUCLEOTIDE SEQUENCE [LARGE SCALE GENOMIC DNA]</scope>
    <source>
        <strain evidence="3 4">ATCC MYA-3509</strain>
    </source>
</reference>
<evidence type="ECO:0000259" key="2">
    <source>
        <dbReference type="PROSITE" id="PS50222"/>
    </source>
</evidence>
<dbReference type="Proteomes" id="UP001431209">
    <property type="component" value="Unassembled WGS sequence"/>
</dbReference>
<organism evidence="3 4">
    <name type="scientific">Acrasis kona</name>
    <dbReference type="NCBI Taxonomy" id="1008807"/>
    <lineage>
        <taxon>Eukaryota</taxon>
        <taxon>Discoba</taxon>
        <taxon>Heterolobosea</taxon>
        <taxon>Tetramitia</taxon>
        <taxon>Eutetramitia</taxon>
        <taxon>Acrasidae</taxon>
        <taxon>Acrasis</taxon>
    </lineage>
</organism>
<dbReference type="InterPro" id="IPR018247">
    <property type="entry name" value="EF_Hand_1_Ca_BS"/>
</dbReference>
<dbReference type="Gene3D" id="1.10.238.10">
    <property type="entry name" value="EF-hand"/>
    <property type="match status" value="1"/>
</dbReference>
<accession>A0AAW2ZE87</accession>
<dbReference type="InterPro" id="IPR002048">
    <property type="entry name" value="EF_hand_dom"/>
</dbReference>
<dbReference type="SMART" id="SM00054">
    <property type="entry name" value="EFh"/>
    <property type="match status" value="2"/>
</dbReference>
<evidence type="ECO:0000313" key="4">
    <source>
        <dbReference type="Proteomes" id="UP001431209"/>
    </source>
</evidence>
<dbReference type="PROSITE" id="PS50222">
    <property type="entry name" value="EF_HAND_2"/>
    <property type="match status" value="1"/>
</dbReference>
<dbReference type="PROSITE" id="PS00018">
    <property type="entry name" value="EF_HAND_1"/>
    <property type="match status" value="2"/>
</dbReference>
<dbReference type="GO" id="GO:0005509">
    <property type="term" value="F:calcium ion binding"/>
    <property type="evidence" value="ECO:0007669"/>
    <property type="project" value="InterPro"/>
</dbReference>
<protein>
    <submittedName>
        <fullName evidence="3">Guanylyl cyclase inhibitory protein</fullName>
    </submittedName>
</protein>
<sequence length="261" mass="30118">MGNTQQRTLRKLQSTTHKPDKHGVLWEKLFRSYDKDADGFLTYNDIFILVTDIAKATKLKCSSSPSTIYHAANNFTRHLDGDNDKLVSKGEFMRGINALFSNFVKEQKELDHDKRKQSRVDHAKAEQILDSKLKTHTDRLRREKGIDSVGDFLENTKWLGFHMPHKEMQKQKYEVYITTISKNTFVGYRILGTESENITGEFNLRLDWNMVEVSFQDNQTVHEAKFSVRDEVPNLSGPCNRIGDNGPLGVFSIKYRGKINE</sequence>
<evidence type="ECO:0000313" key="3">
    <source>
        <dbReference type="EMBL" id="KAL0487298.1"/>
    </source>
</evidence>
<feature type="domain" description="EF-hand" evidence="2">
    <location>
        <begin position="21"/>
        <end position="56"/>
    </location>
</feature>